<reference evidence="1" key="1">
    <citation type="submission" date="2020-03" db="EMBL/GenBank/DDBJ databases">
        <title>The deep terrestrial virosphere.</title>
        <authorList>
            <person name="Holmfeldt K."/>
            <person name="Nilsson E."/>
            <person name="Simone D."/>
            <person name="Lopez-Fernandez M."/>
            <person name="Wu X."/>
            <person name="de Brujin I."/>
            <person name="Lundin D."/>
            <person name="Andersson A."/>
            <person name="Bertilsson S."/>
            <person name="Dopson M."/>
        </authorList>
    </citation>
    <scope>NUCLEOTIDE SEQUENCE</scope>
    <source>
        <strain evidence="1">MM415B03038</strain>
    </source>
</reference>
<sequence length="80" mass="9123">MKYIKYIILIILLVMLIAGLGNAYNFYKPITASDKVKVLNSGFPIVERFCIPEDGVICYSKNGYTLSCVYVGKDFFRIEK</sequence>
<evidence type="ECO:0000313" key="1">
    <source>
        <dbReference type="EMBL" id="QJA87189.1"/>
    </source>
</evidence>
<name>A0A6M3KYP4_9ZZZZ</name>
<dbReference type="AlphaFoldDB" id="A0A6M3KYP4"/>
<organism evidence="1">
    <name type="scientific">viral metagenome</name>
    <dbReference type="NCBI Taxonomy" id="1070528"/>
    <lineage>
        <taxon>unclassified sequences</taxon>
        <taxon>metagenomes</taxon>
        <taxon>organismal metagenomes</taxon>
    </lineage>
</organism>
<protein>
    <submittedName>
        <fullName evidence="1">Uncharacterized protein</fullName>
    </submittedName>
</protein>
<dbReference type="EMBL" id="MT142687">
    <property type="protein sequence ID" value="QJA87189.1"/>
    <property type="molecule type" value="Genomic_DNA"/>
</dbReference>
<gene>
    <name evidence="1" type="ORF">MM415B03038_0006</name>
</gene>
<proteinExistence type="predicted"/>
<accession>A0A6M3KYP4</accession>